<evidence type="ECO:0000256" key="3">
    <source>
        <dbReference type="ARBA" id="ARBA00022737"/>
    </source>
</evidence>
<sequence length="179" mass="20703">MEAEMEEIKRRLTEMDTIDNAYSSRQLEAEEIAERAAAAMADALDAQIGDDDKAYVLLHLWSEYESSWLTLEKRIAETLTNRCDETMFIHAHDIPWPPDEESMLAQMAAMEQWNDTKTTALAAYKRAFRKASLRWHPDKFAAKFGKYLDPKDADQVQERVRGVSQAINDAWSEINRYQP</sequence>
<dbReference type="Proteomes" id="UP000001568">
    <property type="component" value="Chromosome 6"/>
</dbReference>
<protein>
    <recommendedName>
        <fullName evidence="8">J domain-containing protein</fullName>
    </recommendedName>
</protein>
<evidence type="ECO:0000256" key="2">
    <source>
        <dbReference type="ARBA" id="ARBA00022553"/>
    </source>
</evidence>
<evidence type="ECO:0008006" key="8">
    <source>
        <dbReference type="Google" id="ProtNLM"/>
    </source>
</evidence>
<keyword evidence="4" id="KW-0040">ANK repeat</keyword>
<evidence type="ECO:0000256" key="5">
    <source>
        <dbReference type="ARBA" id="ARBA00023242"/>
    </source>
</evidence>
<comment type="subcellular location">
    <subcellularLocation>
        <location evidence="1">Nucleus</location>
    </subcellularLocation>
</comment>
<dbReference type="Gramene" id="ABO96700">
    <property type="protein sequence ID" value="ABO96700"/>
    <property type="gene ID" value="OSTLU_15694"/>
</dbReference>
<keyword evidence="7" id="KW-1185">Reference proteome</keyword>
<dbReference type="OrthoDB" id="567898at2759"/>
<name>A4RYK4_OSTLU</name>
<dbReference type="Gene3D" id="1.10.287.110">
    <property type="entry name" value="DnaJ domain"/>
    <property type="match status" value="1"/>
</dbReference>
<dbReference type="PANTHER" id="PTHR15263">
    <property type="entry name" value="I-KAPPA-B-LIKE PROTEIN IKBL"/>
    <property type="match status" value="1"/>
</dbReference>
<dbReference type="KEGG" id="olu:OSTLU_15694"/>
<organism evidence="6 7">
    <name type="scientific">Ostreococcus lucimarinus (strain CCE9901)</name>
    <dbReference type="NCBI Taxonomy" id="436017"/>
    <lineage>
        <taxon>Eukaryota</taxon>
        <taxon>Viridiplantae</taxon>
        <taxon>Chlorophyta</taxon>
        <taxon>Mamiellophyceae</taxon>
        <taxon>Mamiellales</taxon>
        <taxon>Bathycoccaceae</taxon>
        <taxon>Ostreococcus</taxon>
    </lineage>
</organism>
<evidence type="ECO:0000313" key="7">
    <source>
        <dbReference type="Proteomes" id="UP000001568"/>
    </source>
</evidence>
<dbReference type="AlphaFoldDB" id="A4RYK4"/>
<evidence type="ECO:0000256" key="1">
    <source>
        <dbReference type="ARBA" id="ARBA00004123"/>
    </source>
</evidence>
<reference evidence="6 7" key="1">
    <citation type="journal article" date="2007" name="Proc. Natl. Acad. Sci. U.S.A.">
        <title>The tiny eukaryote Ostreococcus provides genomic insights into the paradox of plankton speciation.</title>
        <authorList>
            <person name="Palenik B."/>
            <person name="Grimwood J."/>
            <person name="Aerts A."/>
            <person name="Rouze P."/>
            <person name="Salamov A."/>
            <person name="Putnam N."/>
            <person name="Dupont C."/>
            <person name="Jorgensen R."/>
            <person name="Derelle E."/>
            <person name="Rombauts S."/>
            <person name="Zhou K."/>
            <person name="Otillar R."/>
            <person name="Merchant S.S."/>
            <person name="Podell S."/>
            <person name="Gaasterland T."/>
            <person name="Napoli C."/>
            <person name="Gendler K."/>
            <person name="Manuell A."/>
            <person name="Tai V."/>
            <person name="Vallon O."/>
            <person name="Piganeau G."/>
            <person name="Jancek S."/>
            <person name="Heijde M."/>
            <person name="Jabbari K."/>
            <person name="Bowler C."/>
            <person name="Lohr M."/>
            <person name="Robbens S."/>
            <person name="Werner G."/>
            <person name="Dubchak I."/>
            <person name="Pazour G.J."/>
            <person name="Ren Q."/>
            <person name="Paulsen I."/>
            <person name="Delwiche C."/>
            <person name="Schmutz J."/>
            <person name="Rokhsar D."/>
            <person name="Van de Peer Y."/>
            <person name="Moreau H."/>
            <person name="Grigoriev I.V."/>
        </authorList>
    </citation>
    <scope>NUCLEOTIDE SEQUENCE [LARGE SCALE GENOMIC DNA]</scope>
    <source>
        <strain evidence="6 7">CCE9901</strain>
    </source>
</reference>
<keyword evidence="5" id="KW-0539">Nucleus</keyword>
<keyword evidence="3" id="KW-0677">Repeat</keyword>
<dbReference type="GO" id="GO:0043124">
    <property type="term" value="P:negative regulation of canonical NF-kappaB signal transduction"/>
    <property type="evidence" value="ECO:0007669"/>
    <property type="project" value="InterPro"/>
</dbReference>
<dbReference type="SUPFAM" id="SSF46565">
    <property type="entry name" value="Chaperone J-domain"/>
    <property type="match status" value="1"/>
</dbReference>
<evidence type="ECO:0000256" key="4">
    <source>
        <dbReference type="ARBA" id="ARBA00023043"/>
    </source>
</evidence>
<dbReference type="EMBL" id="CP000586">
    <property type="protein sequence ID" value="ABO96700.1"/>
    <property type="molecule type" value="Genomic_DNA"/>
</dbReference>
<evidence type="ECO:0000313" key="6">
    <source>
        <dbReference type="EMBL" id="ABO96700.1"/>
    </source>
</evidence>
<proteinExistence type="predicted"/>
<dbReference type="RefSeq" id="XP_001418407.1">
    <property type="nucleotide sequence ID" value="XM_001418370.1"/>
</dbReference>
<dbReference type="GeneID" id="5002474"/>
<dbReference type="InterPro" id="IPR036869">
    <property type="entry name" value="J_dom_sf"/>
</dbReference>
<keyword evidence="2" id="KW-0597">Phosphoprotein</keyword>
<dbReference type="HOGENOM" id="CLU_1505858_0_0_1"/>
<dbReference type="InterPro" id="IPR038753">
    <property type="entry name" value="NFKBIL1"/>
</dbReference>
<gene>
    <name evidence="6" type="ORF">OSTLU_15694</name>
</gene>
<dbReference type="GO" id="GO:0005634">
    <property type="term" value="C:nucleus"/>
    <property type="evidence" value="ECO:0007669"/>
    <property type="project" value="UniProtKB-SubCell"/>
</dbReference>
<dbReference type="PANTHER" id="PTHR15263:SF1">
    <property type="entry name" value="NF-KAPPA-B INHIBITOR-LIKE PROTEIN 1"/>
    <property type="match status" value="1"/>
</dbReference>
<dbReference type="CDD" id="cd06257">
    <property type="entry name" value="DnaJ"/>
    <property type="match status" value="1"/>
</dbReference>
<dbReference type="InterPro" id="IPR001623">
    <property type="entry name" value="DnaJ_domain"/>
</dbReference>
<accession>A4RYK4</accession>